<keyword evidence="4 8" id="KW-0808">Transferase</keyword>
<comment type="subunit">
    <text evidence="8">Homotrimer.</text>
</comment>
<dbReference type="GO" id="GO:0016020">
    <property type="term" value="C:membrane"/>
    <property type="evidence" value="ECO:0007669"/>
    <property type="project" value="GOC"/>
</dbReference>
<keyword evidence="7 8" id="KW-0012">Acyltransferase</keyword>
<evidence type="ECO:0000256" key="3">
    <source>
        <dbReference type="ARBA" id="ARBA00022556"/>
    </source>
</evidence>
<keyword evidence="6 8" id="KW-0443">Lipid metabolism</keyword>
<dbReference type="InterPro" id="IPR011004">
    <property type="entry name" value="Trimer_LpxA-like_sf"/>
</dbReference>
<accession>A0A497ZQD0</accession>
<dbReference type="InterPro" id="IPR029098">
    <property type="entry name" value="Acetyltransf_C"/>
</dbReference>
<dbReference type="InterPro" id="IPR037157">
    <property type="entry name" value="Acetyltransf_C_sf"/>
</dbReference>
<protein>
    <recommendedName>
        <fullName evidence="8">Acyl-[acyl-carrier-protein]--UDP-N-acetylglucosamine O-acyltransferase</fullName>
        <shortName evidence="8">UDP-N-acetylglucosamine acyltransferase</shortName>
        <ecNumber evidence="8">2.3.1.129</ecNumber>
    </recommendedName>
</protein>
<reference evidence="10 11" key="1">
    <citation type="submission" date="2018-10" db="EMBL/GenBank/DDBJ databases">
        <title>Genomic Encyclopedia of Archaeal and Bacterial Type Strains, Phase II (KMG-II): from individual species to whole genera.</title>
        <authorList>
            <person name="Goeker M."/>
        </authorList>
    </citation>
    <scope>NUCLEOTIDE SEQUENCE [LARGE SCALE GENOMIC DNA]</scope>
    <source>
        <strain evidence="10 11">DSM 29317</strain>
    </source>
</reference>
<dbReference type="EC" id="2.3.1.129" evidence="8"/>
<sequence length="261" mass="27824">MSGIHPSAIIEDGAQIGQGCTIGPFCHIGPSVRLGDRVELKSHVVVTGDTSIGDDTVIFSFAVVGEIPQDKKFGGEDTRLEIGERNRIREHVTINTGTDGGGGVTRIGDDCLLMAGVHVAHDVQIGNRVILVNHAGAAGHCIIEDDVIVGGISGLHQFVRVGRGAIIGALTMVPNDVIPYGLVQAPRGELDGLNLVGLKRRGVTREDISALRAAFKELSEGDGTFMDRANRLGEEADNEYVRQIVEFVTGQTDRSFLTPRK</sequence>
<dbReference type="OrthoDB" id="9807278at2"/>
<gene>
    <name evidence="8" type="primary">lpxA</name>
    <name evidence="10" type="ORF">CLV75_0515</name>
</gene>
<evidence type="ECO:0000313" key="10">
    <source>
        <dbReference type="EMBL" id="RLK10541.1"/>
    </source>
</evidence>
<dbReference type="PANTHER" id="PTHR43480">
    <property type="entry name" value="ACYL-[ACYL-CARRIER-PROTEIN]--UDP-N-ACETYLGLUCOSAMINE O-ACYLTRANSFERASE"/>
    <property type="match status" value="1"/>
</dbReference>
<dbReference type="GO" id="GO:0009245">
    <property type="term" value="P:lipid A biosynthetic process"/>
    <property type="evidence" value="ECO:0007669"/>
    <property type="project" value="UniProtKB-UniRule"/>
</dbReference>
<dbReference type="AlphaFoldDB" id="A0A497ZQD0"/>
<comment type="caution">
    <text evidence="10">The sequence shown here is derived from an EMBL/GenBank/DDBJ whole genome shotgun (WGS) entry which is preliminary data.</text>
</comment>
<keyword evidence="5 8" id="KW-0677">Repeat</keyword>
<dbReference type="HAMAP" id="MF_00387">
    <property type="entry name" value="LpxA"/>
    <property type="match status" value="1"/>
</dbReference>
<comment type="similarity">
    <text evidence="8">Belongs to the transferase hexapeptide repeat family. LpxA subfamily.</text>
</comment>
<dbReference type="GO" id="GO:0005737">
    <property type="term" value="C:cytoplasm"/>
    <property type="evidence" value="ECO:0007669"/>
    <property type="project" value="UniProtKB-SubCell"/>
</dbReference>
<organism evidence="10 11">
    <name type="scientific">Ruegeria conchae</name>
    <dbReference type="NCBI Taxonomy" id="981384"/>
    <lineage>
        <taxon>Bacteria</taxon>
        <taxon>Pseudomonadati</taxon>
        <taxon>Pseudomonadota</taxon>
        <taxon>Alphaproteobacteria</taxon>
        <taxon>Rhodobacterales</taxon>
        <taxon>Roseobacteraceae</taxon>
        <taxon>Ruegeria</taxon>
    </lineage>
</organism>
<evidence type="ECO:0000256" key="7">
    <source>
        <dbReference type="ARBA" id="ARBA00023315"/>
    </source>
</evidence>
<evidence type="ECO:0000256" key="6">
    <source>
        <dbReference type="ARBA" id="ARBA00023098"/>
    </source>
</evidence>
<dbReference type="Pfam" id="PF00132">
    <property type="entry name" value="Hexapep"/>
    <property type="match status" value="2"/>
</dbReference>
<comment type="catalytic activity">
    <reaction evidence="8">
        <text>a (3R)-hydroxyacyl-[ACP] + UDP-N-acetyl-alpha-D-glucosamine = a UDP-3-O-[(3R)-3-hydroxyacyl]-N-acetyl-alpha-D-glucosamine + holo-[ACP]</text>
        <dbReference type="Rhea" id="RHEA:67812"/>
        <dbReference type="Rhea" id="RHEA-COMP:9685"/>
        <dbReference type="Rhea" id="RHEA-COMP:9945"/>
        <dbReference type="ChEBI" id="CHEBI:57705"/>
        <dbReference type="ChEBI" id="CHEBI:64479"/>
        <dbReference type="ChEBI" id="CHEBI:78827"/>
        <dbReference type="ChEBI" id="CHEBI:173225"/>
        <dbReference type="EC" id="2.3.1.129"/>
    </reaction>
</comment>
<evidence type="ECO:0000256" key="5">
    <source>
        <dbReference type="ARBA" id="ARBA00022737"/>
    </source>
</evidence>
<dbReference type="Gene3D" id="2.160.10.10">
    <property type="entry name" value="Hexapeptide repeat proteins"/>
    <property type="match status" value="1"/>
</dbReference>
<dbReference type="RefSeq" id="WP_010439980.1">
    <property type="nucleotide sequence ID" value="NZ_AEYW01000006.1"/>
</dbReference>
<dbReference type="InterPro" id="IPR010137">
    <property type="entry name" value="Lipid_A_LpxA"/>
</dbReference>
<dbReference type="Pfam" id="PF13720">
    <property type="entry name" value="Acetyltransf_11"/>
    <property type="match status" value="1"/>
</dbReference>
<dbReference type="PROSITE" id="PS00101">
    <property type="entry name" value="HEXAPEP_TRANSFERASES"/>
    <property type="match status" value="1"/>
</dbReference>
<dbReference type="CDD" id="cd03351">
    <property type="entry name" value="LbH_UDP-GlcNAc_AT"/>
    <property type="match status" value="1"/>
</dbReference>
<comment type="subcellular location">
    <subcellularLocation>
        <location evidence="8">Cytoplasm</location>
    </subcellularLocation>
</comment>
<dbReference type="PIRSF" id="PIRSF000456">
    <property type="entry name" value="UDP-GlcNAc_acltr"/>
    <property type="match status" value="1"/>
</dbReference>
<dbReference type="InterPro" id="IPR001451">
    <property type="entry name" value="Hexapep"/>
</dbReference>
<evidence type="ECO:0000259" key="9">
    <source>
        <dbReference type="Pfam" id="PF13720"/>
    </source>
</evidence>
<keyword evidence="1 8" id="KW-0963">Cytoplasm</keyword>
<dbReference type="PANTHER" id="PTHR43480:SF1">
    <property type="entry name" value="ACYL-[ACYL-CARRIER-PROTEIN]--UDP-N-ACETYLGLUCOSAMINE O-ACYLTRANSFERASE, MITOCHONDRIAL-RELATED"/>
    <property type="match status" value="1"/>
</dbReference>
<keyword evidence="2 8" id="KW-0444">Lipid biosynthesis</keyword>
<keyword evidence="11" id="KW-1185">Reference proteome</keyword>
<evidence type="ECO:0000256" key="1">
    <source>
        <dbReference type="ARBA" id="ARBA00022490"/>
    </source>
</evidence>
<dbReference type="NCBIfam" id="NF003657">
    <property type="entry name" value="PRK05289.1"/>
    <property type="match status" value="1"/>
</dbReference>
<evidence type="ECO:0000256" key="8">
    <source>
        <dbReference type="HAMAP-Rule" id="MF_00387"/>
    </source>
</evidence>
<feature type="domain" description="UDP N-acetylglucosamine O-acyltransferase C-terminal" evidence="9">
    <location>
        <begin position="176"/>
        <end position="254"/>
    </location>
</feature>
<comment type="pathway">
    <text evidence="8">Glycolipid biosynthesis; lipid IV(A) biosynthesis; lipid IV(A) from (3R)-3-hydroxytetradecanoyl-[acyl-carrier-protein] and UDP-N-acetyl-alpha-D-glucosamine: step 1/6.</text>
</comment>
<dbReference type="InterPro" id="IPR018357">
    <property type="entry name" value="Hexapep_transf_CS"/>
</dbReference>
<dbReference type="GO" id="GO:0008780">
    <property type="term" value="F:acyl-[acyl-carrier-protein]-UDP-N-acetylglucosamine O-acyltransferase activity"/>
    <property type="evidence" value="ECO:0007669"/>
    <property type="project" value="UniProtKB-UniRule"/>
</dbReference>
<dbReference type="STRING" id="981384.GCA_000192475_03186"/>
<proteinExistence type="inferred from homology"/>
<evidence type="ECO:0000256" key="2">
    <source>
        <dbReference type="ARBA" id="ARBA00022516"/>
    </source>
</evidence>
<dbReference type="EMBL" id="RCCT01000001">
    <property type="protein sequence ID" value="RLK10541.1"/>
    <property type="molecule type" value="Genomic_DNA"/>
</dbReference>
<dbReference type="SUPFAM" id="SSF51161">
    <property type="entry name" value="Trimeric LpxA-like enzymes"/>
    <property type="match status" value="1"/>
</dbReference>
<comment type="function">
    <text evidence="8">Involved in the biosynthesis of lipid A, a phosphorylated glycolipid that anchors the lipopolysaccharide to the outer membrane of the cell.</text>
</comment>
<dbReference type="Gene3D" id="1.20.1180.10">
    <property type="entry name" value="Udp N-acetylglucosamine O-acyltransferase, C-terminal domain"/>
    <property type="match status" value="1"/>
</dbReference>
<dbReference type="NCBIfam" id="TIGR01852">
    <property type="entry name" value="lipid_A_lpxA"/>
    <property type="match status" value="1"/>
</dbReference>
<dbReference type="Proteomes" id="UP000271700">
    <property type="component" value="Unassembled WGS sequence"/>
</dbReference>
<keyword evidence="3 8" id="KW-0441">Lipid A biosynthesis</keyword>
<evidence type="ECO:0000256" key="4">
    <source>
        <dbReference type="ARBA" id="ARBA00022679"/>
    </source>
</evidence>
<evidence type="ECO:0000313" key="11">
    <source>
        <dbReference type="Proteomes" id="UP000271700"/>
    </source>
</evidence>
<dbReference type="UniPathway" id="UPA00359">
    <property type="reaction ID" value="UER00477"/>
</dbReference>
<name>A0A497ZQD0_9RHOB</name>